<evidence type="ECO:0000313" key="1">
    <source>
        <dbReference type="Proteomes" id="UP000887579"/>
    </source>
</evidence>
<dbReference type="Proteomes" id="UP000887579">
    <property type="component" value="Unplaced"/>
</dbReference>
<dbReference type="WBParaSite" id="ES5_v2.g19878.t1">
    <property type="protein sequence ID" value="ES5_v2.g19878.t1"/>
    <property type="gene ID" value="ES5_v2.g19878"/>
</dbReference>
<proteinExistence type="predicted"/>
<evidence type="ECO:0000313" key="2">
    <source>
        <dbReference type="WBParaSite" id="ES5_v2.g19878.t1"/>
    </source>
</evidence>
<sequence>MDCCFKILFLLIILCVQLLFSDPILAANLQINNENDSSLILDDKIDEQSPLFSDKLFAGGKAEGIPEGNDLILGGNGEINLTHGKLQFEVCKDCDGTSSVCFDTFESVFKSEVICSGFPSYCNFQVKKDDDYIYFGIIAVSKDKFDGFCAQPIMHTGRVSVFGNIDIKSCEPKIDGVDKIIKLFVDIDPLCSIRVLNAKVHVPEIPSTPAPSASSPSSNTTDPSWTASFPWWLIFIIVIVGIAVILGICGFVQKKKDKKKKKQQTTHEPSTTNEDAQAPHVTVPPAPVQSNPAPFIPYPKRIYARNYPGNTHVVAKSKVDLLCSPVSKMFSSINDLA</sequence>
<name>A0AC34FR84_9BILA</name>
<accession>A0AC34FR84</accession>
<protein>
    <submittedName>
        <fullName evidence="2">Uncharacterized protein</fullName>
    </submittedName>
</protein>
<reference evidence="2" key="1">
    <citation type="submission" date="2022-11" db="UniProtKB">
        <authorList>
            <consortium name="WormBaseParasite"/>
        </authorList>
    </citation>
    <scope>IDENTIFICATION</scope>
</reference>
<organism evidence="1 2">
    <name type="scientific">Panagrolaimus sp. ES5</name>
    <dbReference type="NCBI Taxonomy" id="591445"/>
    <lineage>
        <taxon>Eukaryota</taxon>
        <taxon>Metazoa</taxon>
        <taxon>Ecdysozoa</taxon>
        <taxon>Nematoda</taxon>
        <taxon>Chromadorea</taxon>
        <taxon>Rhabditida</taxon>
        <taxon>Tylenchina</taxon>
        <taxon>Panagrolaimomorpha</taxon>
        <taxon>Panagrolaimoidea</taxon>
        <taxon>Panagrolaimidae</taxon>
        <taxon>Panagrolaimus</taxon>
    </lineage>
</organism>